<organism evidence="5 6">
    <name type="scientific">Pseudonocardia eucalypti</name>
    <dbReference type="NCBI Taxonomy" id="648755"/>
    <lineage>
        <taxon>Bacteria</taxon>
        <taxon>Bacillati</taxon>
        <taxon>Actinomycetota</taxon>
        <taxon>Actinomycetes</taxon>
        <taxon>Pseudonocardiales</taxon>
        <taxon>Pseudonocardiaceae</taxon>
        <taxon>Pseudonocardia</taxon>
    </lineage>
</organism>
<dbReference type="EMBL" id="BAABJP010000026">
    <property type="protein sequence ID" value="GAA5162193.1"/>
    <property type="molecule type" value="Genomic_DNA"/>
</dbReference>
<feature type="domain" description="UspA" evidence="4">
    <location>
        <begin position="155"/>
        <end position="289"/>
    </location>
</feature>
<evidence type="ECO:0000259" key="4">
    <source>
        <dbReference type="Pfam" id="PF00582"/>
    </source>
</evidence>
<dbReference type="PANTHER" id="PTHR46268">
    <property type="entry name" value="STRESS RESPONSE PROTEIN NHAX"/>
    <property type="match status" value="1"/>
</dbReference>
<dbReference type="PRINTS" id="PR01438">
    <property type="entry name" value="UNVRSLSTRESS"/>
</dbReference>
<proteinExistence type="inferred from homology"/>
<accession>A0ABP9QHX6</accession>
<evidence type="ECO:0000313" key="6">
    <source>
        <dbReference type="Proteomes" id="UP001428817"/>
    </source>
</evidence>
<comment type="similarity">
    <text evidence="1">Belongs to the universal stress protein A family.</text>
</comment>
<sequence>MIKQRIVAAVDGSDRALEAVRWAACEALSRRGSTLRIVAARMAESTHVPVEGFSAVEYQRAVLADAEDRLDVAESVARGISPDLTVERESREGSARAVLLDESTRADLVVLGHRGHGGFVGLLLGSVAVSVAAHASCPVVVVRQPGSDVSGDRAPVVVGVDGSPTSETALGFAFDVAARRHVPLVAVHTWFDLAVEPELVAMIDLDAVLEQERELLAQRLAGWSEKYPNVEIRRHVARDQPAWSLVEQSGDAGLVVVGARGRGVIAGTLLGSVSQAVLHHAKCPVAVVRPTPDHA</sequence>
<dbReference type="PANTHER" id="PTHR46268:SF27">
    <property type="entry name" value="UNIVERSAL STRESS PROTEIN RV2623"/>
    <property type="match status" value="1"/>
</dbReference>
<name>A0ABP9QHX6_9PSEU</name>
<feature type="domain" description="UspA" evidence="4">
    <location>
        <begin position="4"/>
        <end position="143"/>
    </location>
</feature>
<evidence type="ECO:0000256" key="3">
    <source>
        <dbReference type="ARBA" id="ARBA00022840"/>
    </source>
</evidence>
<evidence type="ECO:0000256" key="1">
    <source>
        <dbReference type="ARBA" id="ARBA00008791"/>
    </source>
</evidence>
<reference evidence="6" key="1">
    <citation type="journal article" date="2019" name="Int. J. Syst. Evol. Microbiol.">
        <title>The Global Catalogue of Microorganisms (GCM) 10K type strain sequencing project: providing services to taxonomists for standard genome sequencing and annotation.</title>
        <authorList>
            <consortium name="The Broad Institute Genomics Platform"/>
            <consortium name="The Broad Institute Genome Sequencing Center for Infectious Disease"/>
            <person name="Wu L."/>
            <person name="Ma J."/>
        </authorList>
    </citation>
    <scope>NUCLEOTIDE SEQUENCE [LARGE SCALE GENOMIC DNA]</scope>
    <source>
        <strain evidence="6">JCM 18303</strain>
    </source>
</reference>
<protein>
    <submittedName>
        <fullName evidence="5">Universal stress protein</fullName>
    </submittedName>
</protein>
<dbReference type="Proteomes" id="UP001428817">
    <property type="component" value="Unassembled WGS sequence"/>
</dbReference>
<dbReference type="SUPFAM" id="SSF52402">
    <property type="entry name" value="Adenine nucleotide alpha hydrolases-like"/>
    <property type="match status" value="2"/>
</dbReference>
<dbReference type="InterPro" id="IPR006016">
    <property type="entry name" value="UspA"/>
</dbReference>
<dbReference type="Gene3D" id="3.40.50.620">
    <property type="entry name" value="HUPs"/>
    <property type="match status" value="2"/>
</dbReference>
<keyword evidence="3" id="KW-0067">ATP-binding</keyword>
<evidence type="ECO:0000313" key="5">
    <source>
        <dbReference type="EMBL" id="GAA5162193.1"/>
    </source>
</evidence>
<dbReference type="InterPro" id="IPR006015">
    <property type="entry name" value="Universal_stress_UspA"/>
</dbReference>
<dbReference type="InterPro" id="IPR014729">
    <property type="entry name" value="Rossmann-like_a/b/a_fold"/>
</dbReference>
<keyword evidence="2" id="KW-0547">Nucleotide-binding</keyword>
<gene>
    <name evidence="5" type="ORF">GCM10023321_47410</name>
</gene>
<dbReference type="RefSeq" id="WP_185065952.1">
    <property type="nucleotide sequence ID" value="NZ_BAABJP010000026.1"/>
</dbReference>
<keyword evidence="6" id="KW-1185">Reference proteome</keyword>
<evidence type="ECO:0000256" key="2">
    <source>
        <dbReference type="ARBA" id="ARBA00022741"/>
    </source>
</evidence>
<comment type="caution">
    <text evidence="5">The sequence shown here is derived from an EMBL/GenBank/DDBJ whole genome shotgun (WGS) entry which is preliminary data.</text>
</comment>
<dbReference type="Pfam" id="PF00582">
    <property type="entry name" value="Usp"/>
    <property type="match status" value="2"/>
</dbReference>